<dbReference type="InterPro" id="IPR007110">
    <property type="entry name" value="Ig-like_dom"/>
</dbReference>
<dbReference type="EMBL" id="OV725078">
    <property type="protein sequence ID" value="CAH1392839.1"/>
    <property type="molecule type" value="Genomic_DNA"/>
</dbReference>
<organism evidence="2 3">
    <name type="scientific">Nezara viridula</name>
    <name type="common">Southern green stink bug</name>
    <name type="synonym">Cimex viridulus</name>
    <dbReference type="NCBI Taxonomy" id="85310"/>
    <lineage>
        <taxon>Eukaryota</taxon>
        <taxon>Metazoa</taxon>
        <taxon>Ecdysozoa</taxon>
        <taxon>Arthropoda</taxon>
        <taxon>Hexapoda</taxon>
        <taxon>Insecta</taxon>
        <taxon>Pterygota</taxon>
        <taxon>Neoptera</taxon>
        <taxon>Paraneoptera</taxon>
        <taxon>Hemiptera</taxon>
        <taxon>Heteroptera</taxon>
        <taxon>Panheteroptera</taxon>
        <taxon>Pentatomomorpha</taxon>
        <taxon>Pentatomoidea</taxon>
        <taxon>Pentatomidae</taxon>
        <taxon>Pentatominae</taxon>
        <taxon>Nezara</taxon>
    </lineage>
</organism>
<dbReference type="PANTHER" id="PTHR23278:SF19">
    <property type="entry name" value="OBSCURIN"/>
    <property type="match status" value="1"/>
</dbReference>
<accession>A0A9P0EDA5</accession>
<dbReference type="PROSITE" id="PS50835">
    <property type="entry name" value="IG_LIKE"/>
    <property type="match status" value="1"/>
</dbReference>
<dbReference type="CDD" id="cd00096">
    <property type="entry name" value="Ig"/>
    <property type="match status" value="1"/>
</dbReference>
<reference evidence="2" key="1">
    <citation type="submission" date="2022-01" db="EMBL/GenBank/DDBJ databases">
        <authorList>
            <person name="King R."/>
        </authorList>
    </citation>
    <scope>NUCLEOTIDE SEQUENCE</scope>
</reference>
<dbReference type="Proteomes" id="UP001152798">
    <property type="component" value="Chromosome 2"/>
</dbReference>
<evidence type="ECO:0000259" key="1">
    <source>
        <dbReference type="PROSITE" id="PS50835"/>
    </source>
</evidence>
<dbReference type="InterPro" id="IPR013783">
    <property type="entry name" value="Ig-like_fold"/>
</dbReference>
<protein>
    <recommendedName>
        <fullName evidence="1">Ig-like domain-containing protein</fullName>
    </recommendedName>
</protein>
<sequence length="132" mass="15168">MFHSVDRRGKSPETGIHWKNDAILEERSYFRIGTEPPTLTIDNVEERDEAIYRCRVDFKTSPTRNYKINLTVIVSKRLLRKNDKRQVGKLGGDDCKWSLDQLEGLSSTTDSTSSHFNEASSLNLQLLGHWVT</sequence>
<feature type="domain" description="Ig-like" evidence="1">
    <location>
        <begin position="1"/>
        <end position="71"/>
    </location>
</feature>
<evidence type="ECO:0000313" key="3">
    <source>
        <dbReference type="Proteomes" id="UP001152798"/>
    </source>
</evidence>
<dbReference type="PANTHER" id="PTHR23278">
    <property type="entry name" value="SIDESTEP PROTEIN"/>
    <property type="match status" value="1"/>
</dbReference>
<dbReference type="SUPFAM" id="SSF48726">
    <property type="entry name" value="Immunoglobulin"/>
    <property type="match status" value="1"/>
</dbReference>
<dbReference type="AlphaFoldDB" id="A0A9P0EDA5"/>
<gene>
    <name evidence="2" type="ORF">NEZAVI_LOCUS3598</name>
</gene>
<proteinExistence type="predicted"/>
<keyword evidence="3" id="KW-1185">Reference proteome</keyword>
<name>A0A9P0EDA5_NEZVI</name>
<dbReference type="OrthoDB" id="10055806at2759"/>
<evidence type="ECO:0000313" key="2">
    <source>
        <dbReference type="EMBL" id="CAH1392839.1"/>
    </source>
</evidence>
<dbReference type="Gene3D" id="2.60.40.10">
    <property type="entry name" value="Immunoglobulins"/>
    <property type="match status" value="1"/>
</dbReference>
<dbReference type="InterPro" id="IPR036179">
    <property type="entry name" value="Ig-like_dom_sf"/>
</dbReference>